<feature type="binding site" evidence="10">
    <location>
        <position position="18"/>
    </location>
    <ligand>
        <name>ATP</name>
        <dbReference type="ChEBI" id="CHEBI:30616"/>
    </ligand>
</feature>
<sequence length="166" mass="18927">MSLLNNILITGTPCCGKSTIAKKVASETGWEWINISDVAKKENLIESFDAALNCPIIDEDKVVAFLAPKMKKGRCIVEYHGCGFFPEDWFNSVFVLRTETSYLYDRLSERGYSGRKLNDNMECEIFQVILEEARETFDHDIIQEIYNNVIEDVDVNVSLIVSEITQ</sequence>
<dbReference type="GO" id="GO:0016887">
    <property type="term" value="F:ATP hydrolysis activity"/>
    <property type="evidence" value="ECO:0007669"/>
    <property type="project" value="UniProtKB-UniRule"/>
</dbReference>
<dbReference type="PANTHER" id="PTHR12595:SF0">
    <property type="entry name" value="ADENYLATE KINASE ISOENZYME 6"/>
    <property type="match status" value="1"/>
</dbReference>
<keyword evidence="6 10" id="KW-0547">Nucleotide-binding</keyword>
<name>A0A146LTA7_LYGHE</name>
<feature type="binding site" evidence="10">
    <location>
        <position position="19"/>
    </location>
    <ligand>
        <name>ATP</name>
        <dbReference type="ChEBI" id="CHEBI:30616"/>
    </ligand>
</feature>
<feature type="region of interest" description="NMPbind" evidence="10">
    <location>
        <begin position="34"/>
        <end position="57"/>
    </location>
</feature>
<dbReference type="EMBL" id="GDHC01008653">
    <property type="protein sequence ID" value="JAQ09976.1"/>
    <property type="molecule type" value="Transcribed_RNA"/>
</dbReference>
<evidence type="ECO:0000256" key="9">
    <source>
        <dbReference type="ARBA" id="ARBA00023242"/>
    </source>
</evidence>
<evidence type="ECO:0000256" key="5">
    <source>
        <dbReference type="ARBA" id="ARBA00022679"/>
    </source>
</evidence>
<keyword evidence="7 10" id="KW-0418">Kinase</keyword>
<accession>A0A146LTA7</accession>
<organism evidence="11">
    <name type="scientific">Lygus hesperus</name>
    <name type="common">Western plant bug</name>
    <dbReference type="NCBI Taxonomy" id="30085"/>
    <lineage>
        <taxon>Eukaryota</taxon>
        <taxon>Metazoa</taxon>
        <taxon>Ecdysozoa</taxon>
        <taxon>Arthropoda</taxon>
        <taxon>Hexapoda</taxon>
        <taxon>Insecta</taxon>
        <taxon>Pterygota</taxon>
        <taxon>Neoptera</taxon>
        <taxon>Paraneoptera</taxon>
        <taxon>Hemiptera</taxon>
        <taxon>Heteroptera</taxon>
        <taxon>Panheteroptera</taxon>
        <taxon>Cimicomorpha</taxon>
        <taxon>Miridae</taxon>
        <taxon>Mirini</taxon>
        <taxon>Lygus</taxon>
    </lineage>
</organism>
<dbReference type="InterPro" id="IPR020618">
    <property type="entry name" value="Adenyl_kinase_AK6"/>
</dbReference>
<dbReference type="GO" id="GO:0005737">
    <property type="term" value="C:cytoplasm"/>
    <property type="evidence" value="ECO:0007669"/>
    <property type="project" value="UniProtKB-SubCell"/>
</dbReference>
<keyword evidence="5 10" id="KW-0808">Transferase</keyword>
<evidence type="ECO:0000256" key="7">
    <source>
        <dbReference type="ARBA" id="ARBA00022777"/>
    </source>
</evidence>
<keyword evidence="8 10" id="KW-0067">ATP-binding</keyword>
<evidence type="ECO:0000256" key="8">
    <source>
        <dbReference type="ARBA" id="ARBA00022840"/>
    </source>
</evidence>
<comment type="similarity">
    <text evidence="10">Belongs to the adenylate kinase family. AK6 subfamily.</text>
</comment>
<keyword evidence="2 10" id="KW-0963">Cytoplasm</keyword>
<dbReference type="Gene3D" id="3.40.50.300">
    <property type="entry name" value="P-loop containing nucleotide triphosphate hydrolases"/>
    <property type="match status" value="1"/>
</dbReference>
<dbReference type="Pfam" id="PF13238">
    <property type="entry name" value="AAA_18"/>
    <property type="match status" value="1"/>
</dbReference>
<dbReference type="GO" id="GO:0005524">
    <property type="term" value="F:ATP binding"/>
    <property type="evidence" value="ECO:0007669"/>
    <property type="project" value="UniProtKB-KW"/>
</dbReference>
<reference evidence="11" key="1">
    <citation type="journal article" date="2016" name="Gigascience">
        <title>De novo construction of an expanded transcriptome assembly for the western tarnished plant bug, Lygus hesperus.</title>
        <authorList>
            <person name="Tassone E.E."/>
            <person name="Geib S.M."/>
            <person name="Hall B."/>
            <person name="Fabrick J.A."/>
            <person name="Brent C.S."/>
            <person name="Hull J.J."/>
        </authorList>
    </citation>
    <scope>NUCLEOTIDE SEQUENCE</scope>
</reference>
<dbReference type="EMBL" id="GDHC01003763">
    <property type="protein sequence ID" value="JAQ14866.1"/>
    <property type="molecule type" value="Transcribed_RNA"/>
</dbReference>
<dbReference type="GO" id="GO:0042274">
    <property type="term" value="P:ribosomal small subunit biogenesis"/>
    <property type="evidence" value="ECO:0007669"/>
    <property type="project" value="UniProtKB-UniRule"/>
</dbReference>
<comment type="function">
    <text evidence="10">Broad-specificity nucleoside monophosphate (NMP) kinase that catalyzes the reversible transfer of the terminal phosphate group between nucleoside triphosphates and monophosphates. Has also ATPase activity. Involved in the late cytoplasmic maturation steps of the 40S ribosomal particles, specifically 18S rRNA maturation. While NMP activity is not required for ribosome maturation, ATPase activity is. Associates transiently with small ribosomal subunit protein uS11. ATP hydrolysis breaks the interaction with uS11. May temporarily remove uS11 from the ribosome to enable a conformational change of the ribosomal RNA that is needed for the final maturation step of the small ribosomal subunit. Its NMP activity may have a role in nuclear energy homeostasis.</text>
</comment>
<dbReference type="SUPFAM" id="SSF52540">
    <property type="entry name" value="P-loop containing nucleoside triphosphate hydrolases"/>
    <property type="match status" value="1"/>
</dbReference>
<keyword evidence="4 10" id="KW-0698">rRNA processing</keyword>
<dbReference type="PANTHER" id="PTHR12595">
    <property type="entry name" value="POS9-ACTIVATING FACTOR FAP7-RELATED"/>
    <property type="match status" value="1"/>
</dbReference>
<keyword evidence="3 10" id="KW-0690">Ribosome biogenesis</keyword>
<dbReference type="GO" id="GO:0005634">
    <property type="term" value="C:nucleus"/>
    <property type="evidence" value="ECO:0007669"/>
    <property type="project" value="UniProtKB-SubCell"/>
</dbReference>
<gene>
    <name evidence="11" type="primary">TAF9_0</name>
    <name evidence="12" type="synonym">TAF9_1</name>
    <name evidence="11" type="ORF">g.90247</name>
    <name evidence="12" type="ORF">g.90248</name>
</gene>
<comment type="catalytic activity">
    <reaction evidence="10">
        <text>ATP + H2O = ADP + phosphate + H(+)</text>
        <dbReference type="Rhea" id="RHEA:13065"/>
        <dbReference type="ChEBI" id="CHEBI:15377"/>
        <dbReference type="ChEBI" id="CHEBI:15378"/>
        <dbReference type="ChEBI" id="CHEBI:30616"/>
        <dbReference type="ChEBI" id="CHEBI:43474"/>
        <dbReference type="ChEBI" id="CHEBI:456216"/>
    </reaction>
</comment>
<evidence type="ECO:0000256" key="6">
    <source>
        <dbReference type="ARBA" id="ARBA00022741"/>
    </source>
</evidence>
<evidence type="ECO:0000256" key="10">
    <source>
        <dbReference type="HAMAP-Rule" id="MF_03173"/>
    </source>
</evidence>
<dbReference type="GO" id="GO:0004017">
    <property type="term" value="F:AMP kinase activity"/>
    <property type="evidence" value="ECO:0007669"/>
    <property type="project" value="UniProtKB-UniRule"/>
</dbReference>
<dbReference type="AlphaFoldDB" id="A0A146LTA7"/>
<evidence type="ECO:0000256" key="2">
    <source>
        <dbReference type="ARBA" id="ARBA00022490"/>
    </source>
</evidence>
<comment type="subcellular location">
    <subcellularLocation>
        <location evidence="10">Cytoplasm</location>
    </subcellularLocation>
    <subcellularLocation>
        <location evidence="10">Nucleus</location>
    </subcellularLocation>
</comment>
<keyword evidence="9 10" id="KW-0539">Nucleus</keyword>
<proteinExistence type="inferred from homology"/>
<evidence type="ECO:0000313" key="11">
    <source>
        <dbReference type="EMBL" id="JAQ09976.1"/>
    </source>
</evidence>
<evidence type="ECO:0000256" key="1">
    <source>
        <dbReference type="ARBA" id="ARBA00000582"/>
    </source>
</evidence>
<evidence type="ECO:0000256" key="4">
    <source>
        <dbReference type="ARBA" id="ARBA00022552"/>
    </source>
</evidence>
<comment type="caution">
    <text evidence="10">Lacks conserved residue(s) required for the propagation of feature annotation.</text>
</comment>
<dbReference type="GO" id="GO:0006364">
    <property type="term" value="P:rRNA processing"/>
    <property type="evidence" value="ECO:0007669"/>
    <property type="project" value="UniProtKB-KW"/>
</dbReference>
<feature type="binding site" evidence="10">
    <location>
        <position position="110"/>
    </location>
    <ligand>
        <name>ATP</name>
        <dbReference type="ChEBI" id="CHEBI:30616"/>
    </ligand>
</feature>
<dbReference type="EC" id="2.7.4.3" evidence="10"/>
<evidence type="ECO:0000256" key="3">
    <source>
        <dbReference type="ARBA" id="ARBA00022517"/>
    </source>
</evidence>
<evidence type="ECO:0000313" key="12">
    <source>
        <dbReference type="EMBL" id="JAQ14866.1"/>
    </source>
</evidence>
<feature type="binding site" evidence="10">
    <location>
        <position position="16"/>
    </location>
    <ligand>
        <name>ATP</name>
        <dbReference type="ChEBI" id="CHEBI:30616"/>
    </ligand>
</feature>
<protein>
    <recommendedName>
        <fullName evidence="10">Adenylate kinase isoenzyme 6 homolog</fullName>
        <shortName evidence="10">AK6</shortName>
        <ecNumber evidence="10">2.7.4.3</ecNumber>
    </recommendedName>
    <alternativeName>
        <fullName evidence="10">Dual activity adenylate kinase/ATPase</fullName>
        <shortName evidence="10">AK/ATPase</shortName>
    </alternativeName>
</protein>
<comment type="catalytic activity">
    <reaction evidence="1 10">
        <text>AMP + ATP = 2 ADP</text>
        <dbReference type="Rhea" id="RHEA:12973"/>
        <dbReference type="ChEBI" id="CHEBI:30616"/>
        <dbReference type="ChEBI" id="CHEBI:456215"/>
        <dbReference type="ChEBI" id="CHEBI:456216"/>
        <dbReference type="EC" id="2.7.4.3"/>
    </reaction>
</comment>
<feature type="binding site" evidence="10">
    <location>
        <position position="17"/>
    </location>
    <ligand>
        <name>ATP</name>
        <dbReference type="ChEBI" id="CHEBI:30616"/>
    </ligand>
</feature>
<dbReference type="InterPro" id="IPR027417">
    <property type="entry name" value="P-loop_NTPase"/>
</dbReference>
<comment type="subunit">
    <text evidence="10">Monomer and homodimer. Interacts with small ribosomal subunit protein uS11. Not a structural component of 43S pre-ribosomes, but transiently interacts with them by binding to uS11.</text>
</comment>
<feature type="region of interest" description="LID" evidence="10">
    <location>
        <begin position="109"/>
        <end position="119"/>
    </location>
</feature>
<dbReference type="HAMAP" id="MF_00039">
    <property type="entry name" value="Adenylate_kinase_AK6"/>
    <property type="match status" value="1"/>
</dbReference>
<dbReference type="FunFam" id="3.40.50.300:FF:000372">
    <property type="entry name" value="Adenylate kinase isoenzyme 6 homolog"/>
    <property type="match status" value="1"/>
</dbReference>